<comment type="function">
    <text evidence="1">Catalyzes the condensation of (S)-aspartate-beta-semialdehyde [(S)-ASA] and pyruvate to 4-hydroxy-tetrahydrodipicolinate (HTPA).</text>
</comment>
<evidence type="ECO:0000256" key="11">
    <source>
        <dbReference type="PIRNR" id="PIRNR001365"/>
    </source>
</evidence>
<dbReference type="PIRSF" id="PIRSF001365">
    <property type="entry name" value="DHDPS"/>
    <property type="match status" value="1"/>
</dbReference>
<reference evidence="12 13" key="1">
    <citation type="submission" date="2024-09" db="EMBL/GenBank/DDBJ databases">
        <authorList>
            <person name="Sun Q."/>
            <person name="Mori K."/>
        </authorList>
    </citation>
    <scope>NUCLEOTIDE SEQUENCE [LARGE SCALE GENOMIC DNA]</scope>
    <source>
        <strain evidence="12 13">KCTC 23315</strain>
    </source>
</reference>
<evidence type="ECO:0000256" key="9">
    <source>
        <dbReference type="ARBA" id="ARBA00047836"/>
    </source>
</evidence>
<dbReference type="GO" id="GO:0008840">
    <property type="term" value="F:4-hydroxy-tetrahydrodipicolinate synthase activity"/>
    <property type="evidence" value="ECO:0007669"/>
    <property type="project" value="UniProtKB-EC"/>
</dbReference>
<evidence type="ECO:0000256" key="7">
    <source>
        <dbReference type="ARBA" id="ARBA00023239"/>
    </source>
</evidence>
<dbReference type="InterPro" id="IPR002220">
    <property type="entry name" value="DapA-like"/>
</dbReference>
<keyword evidence="13" id="KW-1185">Reference proteome</keyword>
<comment type="similarity">
    <text evidence="11">Belongs to the DapA family.</text>
</comment>
<comment type="caution">
    <text evidence="12">The sequence shown here is derived from an EMBL/GenBank/DDBJ whole genome shotgun (WGS) entry which is preliminary data.</text>
</comment>
<keyword evidence="6" id="KW-0457">Lysine biosynthesis</keyword>
<dbReference type="EMBL" id="JBHLXP010000003">
    <property type="protein sequence ID" value="MFC0049402.1"/>
    <property type="molecule type" value="Genomic_DNA"/>
</dbReference>
<keyword evidence="8" id="KW-0704">Schiff base</keyword>
<organism evidence="12 13">
    <name type="scientific">Rheinheimera tilapiae</name>
    <dbReference type="NCBI Taxonomy" id="875043"/>
    <lineage>
        <taxon>Bacteria</taxon>
        <taxon>Pseudomonadati</taxon>
        <taxon>Pseudomonadota</taxon>
        <taxon>Gammaproteobacteria</taxon>
        <taxon>Chromatiales</taxon>
        <taxon>Chromatiaceae</taxon>
        <taxon>Rheinheimera</taxon>
    </lineage>
</organism>
<dbReference type="PANTHER" id="PTHR12128">
    <property type="entry name" value="DIHYDRODIPICOLINATE SYNTHASE"/>
    <property type="match status" value="1"/>
</dbReference>
<dbReference type="SMART" id="SM01130">
    <property type="entry name" value="DHDPS"/>
    <property type="match status" value="1"/>
</dbReference>
<dbReference type="EC" id="4.3.3.7" evidence="3 10"/>
<dbReference type="Gene3D" id="3.20.20.70">
    <property type="entry name" value="Aldolase class I"/>
    <property type="match status" value="1"/>
</dbReference>
<keyword evidence="7 11" id="KW-0456">Lyase</keyword>
<evidence type="ECO:0000256" key="6">
    <source>
        <dbReference type="ARBA" id="ARBA00023154"/>
    </source>
</evidence>
<protein>
    <recommendedName>
        <fullName evidence="3 10">4-hydroxy-tetrahydrodipicolinate synthase</fullName>
        <ecNumber evidence="3 10">4.3.3.7</ecNumber>
    </recommendedName>
</protein>
<evidence type="ECO:0000256" key="2">
    <source>
        <dbReference type="ARBA" id="ARBA00005120"/>
    </source>
</evidence>
<dbReference type="CDD" id="cd00408">
    <property type="entry name" value="DHDPS-like"/>
    <property type="match status" value="1"/>
</dbReference>
<dbReference type="PANTHER" id="PTHR12128:SF72">
    <property type="entry name" value="DIHYDRODIPICOLINATE SYNTHASE"/>
    <property type="match status" value="1"/>
</dbReference>
<evidence type="ECO:0000256" key="3">
    <source>
        <dbReference type="ARBA" id="ARBA00012086"/>
    </source>
</evidence>
<sequence>MPTTTNTTTSSTQRSPFSVNWAGVFPAISTQFHADGSINFAENQRMLEQLIADGIDGIIALGTIGENASLSAAEKREFLQHTVRTVAGRIPVIAGCTEHSATDAVVYVQDAQQIGVDGIMLLPAVVYRGTDREVLVHYQTVARATTLPIMIYNNPVSYGVDINLQMTAILAEEPNIVAIKESTTDTRRITELQSRFGDRFVIFCGVDDIALESVLLGATGWISGLTNVFPRESVTLFALARAGYLKEAREIYRWFMPLLRLDTIPTLVQCIKFAEQLVGRGSEQVRLPRLTLIGDERAYVEKVLAEALASRPDLSHYQRLLQQ</sequence>
<comment type="pathway">
    <text evidence="2">Amino-acid biosynthesis; L-lysine biosynthesis via DAP pathway; (S)-tetrahydrodipicolinate from L-aspartate: step 3/4.</text>
</comment>
<name>A0ABV6BH33_9GAMM</name>
<dbReference type="RefSeq" id="WP_377245162.1">
    <property type="nucleotide sequence ID" value="NZ_JBHLXP010000003.1"/>
</dbReference>
<dbReference type="SUPFAM" id="SSF51569">
    <property type="entry name" value="Aldolase"/>
    <property type="match status" value="1"/>
</dbReference>
<keyword evidence="4" id="KW-0028">Amino-acid biosynthesis</keyword>
<dbReference type="PRINTS" id="PR00146">
    <property type="entry name" value="DHPICSNTHASE"/>
</dbReference>
<keyword evidence="5" id="KW-0220">Diaminopimelate biosynthesis</keyword>
<evidence type="ECO:0000313" key="13">
    <source>
        <dbReference type="Proteomes" id="UP001589813"/>
    </source>
</evidence>
<evidence type="ECO:0000256" key="5">
    <source>
        <dbReference type="ARBA" id="ARBA00022915"/>
    </source>
</evidence>
<accession>A0ABV6BH33</accession>
<evidence type="ECO:0000256" key="1">
    <source>
        <dbReference type="ARBA" id="ARBA00003294"/>
    </source>
</evidence>
<gene>
    <name evidence="12" type="primary">dapA</name>
    <name evidence="12" type="ORF">ACFFJP_13985</name>
</gene>
<comment type="catalytic activity">
    <reaction evidence="9">
        <text>L-aspartate 4-semialdehyde + pyruvate = (2S,4S)-4-hydroxy-2,3,4,5-tetrahydrodipicolinate + H2O + H(+)</text>
        <dbReference type="Rhea" id="RHEA:34171"/>
        <dbReference type="ChEBI" id="CHEBI:15361"/>
        <dbReference type="ChEBI" id="CHEBI:15377"/>
        <dbReference type="ChEBI" id="CHEBI:15378"/>
        <dbReference type="ChEBI" id="CHEBI:67139"/>
        <dbReference type="ChEBI" id="CHEBI:537519"/>
        <dbReference type="EC" id="4.3.3.7"/>
    </reaction>
</comment>
<evidence type="ECO:0000256" key="8">
    <source>
        <dbReference type="ARBA" id="ARBA00023270"/>
    </source>
</evidence>
<dbReference type="NCBIfam" id="TIGR00674">
    <property type="entry name" value="dapA"/>
    <property type="match status" value="1"/>
</dbReference>
<evidence type="ECO:0000256" key="4">
    <source>
        <dbReference type="ARBA" id="ARBA00022605"/>
    </source>
</evidence>
<dbReference type="Pfam" id="PF00701">
    <property type="entry name" value="DHDPS"/>
    <property type="match status" value="1"/>
</dbReference>
<evidence type="ECO:0000256" key="10">
    <source>
        <dbReference type="NCBIfam" id="TIGR00674"/>
    </source>
</evidence>
<dbReference type="Proteomes" id="UP001589813">
    <property type="component" value="Unassembled WGS sequence"/>
</dbReference>
<proteinExistence type="inferred from homology"/>
<evidence type="ECO:0000313" key="12">
    <source>
        <dbReference type="EMBL" id="MFC0049402.1"/>
    </source>
</evidence>
<dbReference type="InterPro" id="IPR013785">
    <property type="entry name" value="Aldolase_TIM"/>
</dbReference>
<dbReference type="InterPro" id="IPR005263">
    <property type="entry name" value="DapA"/>
</dbReference>